<evidence type="ECO:0000313" key="3">
    <source>
        <dbReference type="Proteomes" id="UP001295423"/>
    </source>
</evidence>
<name>A0AAD2CPN7_9STRA</name>
<feature type="compositionally biased region" description="Basic and acidic residues" evidence="1">
    <location>
        <begin position="1"/>
        <end position="10"/>
    </location>
</feature>
<comment type="caution">
    <text evidence="2">The sequence shown here is derived from an EMBL/GenBank/DDBJ whole genome shotgun (WGS) entry which is preliminary data.</text>
</comment>
<keyword evidence="3" id="KW-1185">Reference proteome</keyword>
<sequence>MNSYRPRTDGPTRTFTAGPRSSRSTRSTTSSIPKTFTASYQRSAATTTTQRTTFTNRVNRRGPTYRPPAPPKFLQRSGGSSMGQEQVKPTEDASDKKKTAVYKSSRLGMPRKTPLRQTRQPEEEDSATTSAESSYSAEEPTTEENKESLEEKKEKPTTRRLDPLVYRSKNCTFNQDYLDVLTFDPTTEDILALSSDEEEKVEEAPKVVPRKTTFKPYVKKEQSAGFGFWTSGLEDSLLATSGFSYKPAVTKKPLPKRNNRNSNESEQKGVAAPTTLTSRTAMTSSPLFF</sequence>
<feature type="region of interest" description="Disordered" evidence="1">
    <location>
        <begin position="1"/>
        <end position="161"/>
    </location>
</feature>
<dbReference type="EMBL" id="CAKOGP040000857">
    <property type="protein sequence ID" value="CAJ1939850.1"/>
    <property type="molecule type" value="Genomic_DNA"/>
</dbReference>
<feature type="region of interest" description="Disordered" evidence="1">
    <location>
        <begin position="247"/>
        <end position="289"/>
    </location>
</feature>
<proteinExistence type="predicted"/>
<organism evidence="2 3">
    <name type="scientific">Cylindrotheca closterium</name>
    <dbReference type="NCBI Taxonomy" id="2856"/>
    <lineage>
        <taxon>Eukaryota</taxon>
        <taxon>Sar</taxon>
        <taxon>Stramenopiles</taxon>
        <taxon>Ochrophyta</taxon>
        <taxon>Bacillariophyta</taxon>
        <taxon>Bacillariophyceae</taxon>
        <taxon>Bacillariophycidae</taxon>
        <taxon>Bacillariales</taxon>
        <taxon>Bacillariaceae</taxon>
        <taxon>Cylindrotheca</taxon>
    </lineage>
</organism>
<feature type="compositionally biased region" description="Low complexity" evidence="1">
    <location>
        <begin position="20"/>
        <end position="57"/>
    </location>
</feature>
<feature type="compositionally biased region" description="Basic and acidic residues" evidence="1">
    <location>
        <begin position="143"/>
        <end position="161"/>
    </location>
</feature>
<gene>
    <name evidence="2" type="ORF">CYCCA115_LOCUS6766</name>
</gene>
<feature type="compositionally biased region" description="Polar residues" evidence="1">
    <location>
        <begin position="274"/>
        <end position="289"/>
    </location>
</feature>
<dbReference type="AlphaFoldDB" id="A0AAD2CPN7"/>
<accession>A0AAD2CPN7</accession>
<feature type="compositionally biased region" description="Low complexity" evidence="1">
    <location>
        <begin position="127"/>
        <end position="139"/>
    </location>
</feature>
<protein>
    <submittedName>
        <fullName evidence="2">Uncharacterized protein</fullName>
    </submittedName>
</protein>
<dbReference type="Proteomes" id="UP001295423">
    <property type="component" value="Unassembled WGS sequence"/>
</dbReference>
<evidence type="ECO:0000256" key="1">
    <source>
        <dbReference type="SAM" id="MobiDB-lite"/>
    </source>
</evidence>
<reference evidence="2" key="1">
    <citation type="submission" date="2023-08" db="EMBL/GenBank/DDBJ databases">
        <authorList>
            <person name="Audoor S."/>
            <person name="Bilcke G."/>
        </authorList>
    </citation>
    <scope>NUCLEOTIDE SEQUENCE</scope>
</reference>
<feature type="compositionally biased region" description="Basic and acidic residues" evidence="1">
    <location>
        <begin position="88"/>
        <end position="98"/>
    </location>
</feature>
<evidence type="ECO:0000313" key="2">
    <source>
        <dbReference type="EMBL" id="CAJ1939850.1"/>
    </source>
</evidence>